<dbReference type="PANTHER" id="PTHR23264">
    <property type="entry name" value="NUCLEOTIDE-BINDING PROTEIN NBP35 YEAST -RELATED"/>
    <property type="match status" value="1"/>
</dbReference>
<keyword evidence="3 10" id="KW-0004">4Fe-4S</keyword>
<feature type="binding site" evidence="10">
    <location>
        <position position="35"/>
    </location>
    <ligand>
        <name>[4Fe-4S] cluster</name>
        <dbReference type="ChEBI" id="CHEBI:49883"/>
        <label>1</label>
    </ligand>
</feature>
<dbReference type="GO" id="GO:0005506">
    <property type="term" value="F:iron ion binding"/>
    <property type="evidence" value="ECO:0007669"/>
    <property type="project" value="EnsemblFungi"/>
</dbReference>
<evidence type="ECO:0000256" key="9">
    <source>
        <dbReference type="ARBA" id="ARBA00023014"/>
    </source>
</evidence>
<dbReference type="InterPro" id="IPR000808">
    <property type="entry name" value="Mrp-like_CS"/>
</dbReference>
<dbReference type="FunFam" id="3.40.50.300:FF:000427">
    <property type="entry name" value="Cytosolic Fe-S cluster assembly factor NUBP1"/>
    <property type="match status" value="1"/>
</dbReference>
<evidence type="ECO:0000256" key="6">
    <source>
        <dbReference type="ARBA" id="ARBA00022741"/>
    </source>
</evidence>
<feature type="binding site" evidence="10">
    <location>
        <position position="247"/>
    </location>
    <ligand>
        <name>[4Fe-4S] cluster</name>
        <dbReference type="ChEBI" id="CHEBI:49883"/>
        <label>2</label>
        <note>ligand shared with heterodimeric partner</note>
    </ligand>
</feature>
<evidence type="ECO:0000256" key="5">
    <source>
        <dbReference type="ARBA" id="ARBA00022723"/>
    </source>
</evidence>
<dbReference type="InterPro" id="IPR028601">
    <property type="entry name" value="NUBP1/Nbp35"/>
</dbReference>
<gene>
    <name evidence="10" type="primary">NBP35</name>
    <name evidence="12" type="ORF">BCR43DRAFT_522296</name>
</gene>
<dbReference type="InParanoid" id="A0A1X2HQ86"/>
<evidence type="ECO:0000256" key="11">
    <source>
        <dbReference type="SAM" id="MobiDB-lite"/>
    </source>
</evidence>
<dbReference type="GO" id="GO:0051539">
    <property type="term" value="F:4 iron, 4 sulfur cluster binding"/>
    <property type="evidence" value="ECO:0007669"/>
    <property type="project" value="UniProtKB-UniRule"/>
</dbReference>
<dbReference type="GO" id="GO:0005829">
    <property type="term" value="C:cytosol"/>
    <property type="evidence" value="ECO:0007669"/>
    <property type="project" value="EnsemblFungi"/>
</dbReference>
<dbReference type="Gene3D" id="3.40.50.300">
    <property type="entry name" value="P-loop containing nucleotide triphosphate hydrolases"/>
    <property type="match status" value="1"/>
</dbReference>
<keyword evidence="5 10" id="KW-0479">Metal-binding</keyword>
<dbReference type="Proteomes" id="UP000242180">
    <property type="component" value="Unassembled WGS sequence"/>
</dbReference>
<accession>A0A1X2HQ86</accession>
<dbReference type="InterPro" id="IPR033756">
    <property type="entry name" value="YlxH/NBP35"/>
</dbReference>
<organism evidence="12 13">
    <name type="scientific">Syncephalastrum racemosum</name>
    <name type="common">Filamentous fungus</name>
    <dbReference type="NCBI Taxonomy" id="13706"/>
    <lineage>
        <taxon>Eukaryota</taxon>
        <taxon>Fungi</taxon>
        <taxon>Fungi incertae sedis</taxon>
        <taxon>Mucoromycota</taxon>
        <taxon>Mucoromycotina</taxon>
        <taxon>Mucoromycetes</taxon>
        <taxon>Mucorales</taxon>
        <taxon>Syncephalastraceae</taxon>
        <taxon>Syncephalastrum</taxon>
    </lineage>
</organism>
<dbReference type="EMBL" id="MCGN01000002">
    <property type="protein sequence ID" value="ORZ01452.1"/>
    <property type="molecule type" value="Genomic_DNA"/>
</dbReference>
<evidence type="ECO:0000256" key="10">
    <source>
        <dbReference type="HAMAP-Rule" id="MF_03038"/>
    </source>
</evidence>
<comment type="subcellular location">
    <subcellularLocation>
        <location evidence="2 10">Cytoplasm</location>
    </subcellularLocation>
    <subcellularLocation>
        <location evidence="1">Nucleus</location>
    </subcellularLocation>
</comment>
<dbReference type="GO" id="GO:1904564">
    <property type="term" value="C:cytosolic [4Fe-4S] assembly scaffold complex"/>
    <property type="evidence" value="ECO:0007669"/>
    <property type="project" value="EnsemblFungi"/>
</dbReference>
<dbReference type="InterPro" id="IPR019591">
    <property type="entry name" value="Mrp/NBP35_ATP-bd"/>
</dbReference>
<name>A0A1X2HQ86_SYNRA</name>
<evidence type="ECO:0000313" key="13">
    <source>
        <dbReference type="Proteomes" id="UP000242180"/>
    </source>
</evidence>
<comment type="caution">
    <text evidence="12">The sequence shown here is derived from an EMBL/GenBank/DDBJ whole genome shotgun (WGS) entry which is preliminary data.</text>
</comment>
<feature type="binding site" evidence="10">
    <location>
        <position position="18"/>
    </location>
    <ligand>
        <name>[4Fe-4S] cluster</name>
        <dbReference type="ChEBI" id="CHEBI:49883"/>
        <label>1</label>
    </ligand>
</feature>
<dbReference type="GO" id="GO:0140663">
    <property type="term" value="F:ATP-dependent FeS chaperone activity"/>
    <property type="evidence" value="ECO:0007669"/>
    <property type="project" value="InterPro"/>
</dbReference>
<keyword evidence="13" id="KW-1185">Reference proteome</keyword>
<comment type="function">
    <text evidence="10">Component of the cytosolic iron-sulfur (Fe/S) protein assembly (CIA) machinery. Required for maturation of extramitochondrial Fe-S proteins. The NBP35-CFD1 heterotetramer forms a Fe-S scaffold complex, mediating the de novo assembly of an Fe-S cluster and its transfer to target apoproteins.</text>
</comment>
<dbReference type="InterPro" id="IPR027417">
    <property type="entry name" value="P-loop_NTPase"/>
</dbReference>
<dbReference type="STRING" id="13706.A0A1X2HQ86"/>
<keyword evidence="8 10" id="KW-0408">Iron</keyword>
<dbReference type="GO" id="GO:0005524">
    <property type="term" value="F:ATP binding"/>
    <property type="evidence" value="ECO:0007669"/>
    <property type="project" value="UniProtKB-KW"/>
</dbReference>
<dbReference type="Pfam" id="PF10609">
    <property type="entry name" value="ParA"/>
    <property type="match status" value="1"/>
</dbReference>
<keyword evidence="7 10" id="KW-0067">ATP-binding</keyword>
<evidence type="ECO:0000313" key="12">
    <source>
        <dbReference type="EMBL" id="ORZ01452.1"/>
    </source>
</evidence>
<dbReference type="HAMAP" id="MF_02040">
    <property type="entry name" value="Mrp_NBP35"/>
    <property type="match status" value="1"/>
</dbReference>
<dbReference type="GO" id="GO:0016226">
    <property type="term" value="P:iron-sulfur cluster assembly"/>
    <property type="evidence" value="ECO:0007669"/>
    <property type="project" value="UniProtKB-UniRule"/>
</dbReference>
<dbReference type="AlphaFoldDB" id="A0A1X2HQ86"/>
<dbReference type="OrthoDB" id="1741334at2759"/>
<dbReference type="OMA" id="VSGCPMR"/>
<evidence type="ECO:0000256" key="3">
    <source>
        <dbReference type="ARBA" id="ARBA00022485"/>
    </source>
</evidence>
<evidence type="ECO:0000256" key="1">
    <source>
        <dbReference type="ARBA" id="ARBA00004123"/>
    </source>
</evidence>
<proteinExistence type="inferred from homology"/>
<dbReference type="HAMAP" id="MF_03038">
    <property type="entry name" value="NUBP1"/>
    <property type="match status" value="1"/>
</dbReference>
<sequence>MAPPRTDDQIPADAPEHCPGTESDQAGKASACEGCPNQNICATAPKGPDPAIALITARMSTVKHKILVLSGKGGVGKSSFTSQLAFALAHDGEQQVGVMDVDICGPSIPTIMGLVGEQIHQSNSGWQPVFVQDNLGVMSIGFMLPDKDDAVIWRGPKKNGLIKQFLKDVDWGDLDFLLVDTPPGTSDEHLSVAQYLKESGIDGAIVITTPQEVALQDVRKEIDFCRKVGIPILGVVENMSGFVCPNCHGESIIFPPTTGGAESLAKEMDIDLLGRIPLDPRIAKSCDMGLSFLEEYPDSPACSAYEDIIDKLRARFETE</sequence>
<dbReference type="FunCoup" id="A0A1X2HQ86">
    <property type="interactions" value="404"/>
</dbReference>
<evidence type="ECO:0000256" key="4">
    <source>
        <dbReference type="ARBA" id="ARBA00022490"/>
    </source>
</evidence>
<dbReference type="SUPFAM" id="SSF52540">
    <property type="entry name" value="P-loop containing nucleoside triphosphate hydrolases"/>
    <property type="match status" value="1"/>
</dbReference>
<comment type="similarity">
    <text evidence="10">Belongs to the Mrp/NBP35 ATP-binding proteins family. NUBP1/NBP35 subfamily.</text>
</comment>
<evidence type="ECO:0000256" key="2">
    <source>
        <dbReference type="ARBA" id="ARBA00004496"/>
    </source>
</evidence>
<dbReference type="GO" id="GO:0016887">
    <property type="term" value="F:ATP hydrolysis activity"/>
    <property type="evidence" value="ECO:0007669"/>
    <property type="project" value="EnsemblFungi"/>
</dbReference>
<feature type="binding site" evidence="10">
    <location>
        <position position="244"/>
    </location>
    <ligand>
        <name>[4Fe-4S] cluster</name>
        <dbReference type="ChEBI" id="CHEBI:49883"/>
        <label>2</label>
        <note>ligand shared with heterodimeric partner</note>
    </ligand>
</feature>
<reference evidence="12 13" key="1">
    <citation type="submission" date="2016-07" db="EMBL/GenBank/DDBJ databases">
        <title>Pervasive Adenine N6-methylation of Active Genes in Fungi.</title>
        <authorList>
            <consortium name="DOE Joint Genome Institute"/>
            <person name="Mondo S.J."/>
            <person name="Dannebaum R.O."/>
            <person name="Kuo R.C."/>
            <person name="Labutti K."/>
            <person name="Haridas S."/>
            <person name="Kuo A."/>
            <person name="Salamov A."/>
            <person name="Ahrendt S.R."/>
            <person name="Lipzen A."/>
            <person name="Sullivan W."/>
            <person name="Andreopoulos W.B."/>
            <person name="Clum A."/>
            <person name="Lindquist E."/>
            <person name="Daum C."/>
            <person name="Ramamoorthy G.K."/>
            <person name="Gryganskyi A."/>
            <person name="Culley D."/>
            <person name="Magnuson J.K."/>
            <person name="James T.Y."/>
            <person name="O'Malley M.A."/>
            <person name="Stajich J.E."/>
            <person name="Spatafora J.W."/>
            <person name="Visel A."/>
            <person name="Grigoriev I.V."/>
        </authorList>
    </citation>
    <scope>NUCLEOTIDE SEQUENCE [LARGE SCALE GENOMIC DNA]</scope>
    <source>
        <strain evidence="12 13">NRRL 2496</strain>
    </source>
</reference>
<feature type="binding site" evidence="10">
    <location>
        <begin position="71"/>
        <end position="78"/>
    </location>
    <ligand>
        <name>ATP</name>
        <dbReference type="ChEBI" id="CHEBI:30616"/>
    </ligand>
</feature>
<dbReference type="GO" id="GO:0005634">
    <property type="term" value="C:nucleus"/>
    <property type="evidence" value="ECO:0007669"/>
    <property type="project" value="UniProtKB-SubCell"/>
</dbReference>
<evidence type="ECO:0000256" key="8">
    <source>
        <dbReference type="ARBA" id="ARBA00023004"/>
    </source>
</evidence>
<feature type="region of interest" description="Disordered" evidence="11">
    <location>
        <begin position="1"/>
        <end position="29"/>
    </location>
</feature>
<keyword evidence="9 10" id="KW-0411">Iron-sulfur</keyword>
<feature type="binding site" evidence="10">
    <location>
        <position position="32"/>
    </location>
    <ligand>
        <name>[4Fe-4S] cluster</name>
        <dbReference type="ChEBI" id="CHEBI:49883"/>
        <label>1</label>
    </ligand>
</feature>
<evidence type="ECO:0000256" key="7">
    <source>
        <dbReference type="ARBA" id="ARBA00022840"/>
    </source>
</evidence>
<dbReference type="GO" id="GO:0002098">
    <property type="term" value="P:tRNA wobble uridine modification"/>
    <property type="evidence" value="ECO:0007669"/>
    <property type="project" value="EnsemblFungi"/>
</dbReference>
<dbReference type="CDD" id="cd02037">
    <property type="entry name" value="Mrp_NBP35"/>
    <property type="match status" value="1"/>
</dbReference>
<keyword evidence="6 10" id="KW-0547">Nucleotide-binding</keyword>
<keyword evidence="4 10" id="KW-0963">Cytoplasm</keyword>
<protein>
    <submittedName>
        <fullName evidence="12">Cytosolic Fe-S cluster assembly factor nubp1-A</fullName>
    </submittedName>
</protein>
<dbReference type="PANTHER" id="PTHR23264:SF35">
    <property type="entry name" value="CYTOSOLIC FE-S CLUSTER ASSEMBLY FACTOR NUBP1"/>
    <property type="match status" value="1"/>
</dbReference>
<feature type="binding site" evidence="10">
    <location>
        <position position="41"/>
    </location>
    <ligand>
        <name>[4Fe-4S] cluster</name>
        <dbReference type="ChEBI" id="CHEBI:49883"/>
        <label>1</label>
    </ligand>
</feature>
<dbReference type="PROSITE" id="PS01215">
    <property type="entry name" value="MRP"/>
    <property type="match status" value="1"/>
</dbReference>